<organism evidence="2 3">
    <name type="scientific">Jatropha curcas</name>
    <name type="common">Barbados nut</name>
    <dbReference type="NCBI Taxonomy" id="180498"/>
    <lineage>
        <taxon>Eukaryota</taxon>
        <taxon>Viridiplantae</taxon>
        <taxon>Streptophyta</taxon>
        <taxon>Embryophyta</taxon>
        <taxon>Tracheophyta</taxon>
        <taxon>Spermatophyta</taxon>
        <taxon>Magnoliopsida</taxon>
        <taxon>eudicotyledons</taxon>
        <taxon>Gunneridae</taxon>
        <taxon>Pentapetalae</taxon>
        <taxon>rosids</taxon>
        <taxon>fabids</taxon>
        <taxon>Malpighiales</taxon>
        <taxon>Euphorbiaceae</taxon>
        <taxon>Crotonoideae</taxon>
        <taxon>Jatropheae</taxon>
        <taxon>Jatropha</taxon>
    </lineage>
</organism>
<protein>
    <submittedName>
        <fullName evidence="2">Uncharacterized protein</fullName>
    </submittedName>
</protein>
<dbReference type="EMBL" id="KK914198">
    <property type="protein sequence ID" value="KDP47067.1"/>
    <property type="molecule type" value="Genomic_DNA"/>
</dbReference>
<feature type="compositionally biased region" description="Acidic residues" evidence="1">
    <location>
        <begin position="104"/>
        <end position="124"/>
    </location>
</feature>
<dbReference type="AlphaFoldDB" id="A0A067LF93"/>
<evidence type="ECO:0000313" key="2">
    <source>
        <dbReference type="EMBL" id="KDP47067.1"/>
    </source>
</evidence>
<name>A0A067LF93_JATCU</name>
<sequence length="175" mass="19698">MASKLMLPCLCKHLARLHQASHTTIVVRGLVTRLAIGFNVFKDGYAKCPIGNIKKEKFTMSSLINMKLITRLEEYFYFMDKNGSVEGDHIAIVVEEVSDVATEMSEEEDESDEATEEEASDDEITMQCAMSQPPIDLREDEDHIEELPIGTVQTVPIMQKDVPLVTSSYDNKWPA</sequence>
<gene>
    <name evidence="2" type="ORF">JCGZ_05094</name>
</gene>
<evidence type="ECO:0000256" key="1">
    <source>
        <dbReference type="SAM" id="MobiDB-lite"/>
    </source>
</evidence>
<accession>A0A067LF93</accession>
<keyword evidence="3" id="KW-1185">Reference proteome</keyword>
<evidence type="ECO:0000313" key="3">
    <source>
        <dbReference type="Proteomes" id="UP000027138"/>
    </source>
</evidence>
<reference evidence="2 3" key="1">
    <citation type="journal article" date="2014" name="PLoS ONE">
        <title>Global Analysis of Gene Expression Profiles in Physic Nut (Jatropha curcas L.) Seedlings Exposed to Salt Stress.</title>
        <authorList>
            <person name="Zhang L."/>
            <person name="Zhang C."/>
            <person name="Wu P."/>
            <person name="Chen Y."/>
            <person name="Li M."/>
            <person name="Jiang H."/>
            <person name="Wu G."/>
        </authorList>
    </citation>
    <scope>NUCLEOTIDE SEQUENCE [LARGE SCALE GENOMIC DNA]</scope>
    <source>
        <strain evidence="3">cv. GZQX0401</strain>
        <tissue evidence="2">Young leaves</tissue>
    </source>
</reference>
<dbReference type="Proteomes" id="UP000027138">
    <property type="component" value="Unassembled WGS sequence"/>
</dbReference>
<proteinExistence type="predicted"/>
<feature type="region of interest" description="Disordered" evidence="1">
    <location>
        <begin position="101"/>
        <end position="126"/>
    </location>
</feature>